<proteinExistence type="predicted"/>
<evidence type="ECO:0000313" key="1">
    <source>
        <dbReference type="EMBL" id="OUS41793.1"/>
    </source>
</evidence>
<dbReference type="AlphaFoldDB" id="A0A1Y5I144"/>
<dbReference type="EMBL" id="KZ155839">
    <property type="protein sequence ID" value="OUS41793.1"/>
    <property type="molecule type" value="Genomic_DNA"/>
</dbReference>
<gene>
    <name evidence="1" type="ORF">BE221DRAFT_63513</name>
</gene>
<accession>A0A1Y5I144</accession>
<organism evidence="1">
    <name type="scientific">Ostreococcus tauri</name>
    <name type="common">Marine green alga</name>
    <dbReference type="NCBI Taxonomy" id="70448"/>
    <lineage>
        <taxon>Eukaryota</taxon>
        <taxon>Viridiplantae</taxon>
        <taxon>Chlorophyta</taxon>
        <taxon>Mamiellophyceae</taxon>
        <taxon>Mamiellales</taxon>
        <taxon>Bathycoccaceae</taxon>
        <taxon>Ostreococcus</taxon>
    </lineage>
</organism>
<sequence length="190" mass="21753">MLLPHLEEVTSAEAYKWLFDAGASTYDTGAGGASQSWFVEEYRKRGIEFNRIIGWEAAQTNPKTQWDVVPADIKRKTSWYNIAASSDVGHADNPLTFIKTMTKPEDYVVFKLDIDTPDVEVALVEQILNDTEIQSLIDEFYFEHHVMGSPMQWHGWSDLRGSTAKWSSIEDSYMIFSLLREKGIRAHSWV</sequence>
<protein>
    <submittedName>
        <fullName evidence="1">Uncharacterized protein</fullName>
    </submittedName>
</protein>
<name>A0A1Y5I144_OSTTA</name>
<dbReference type="Proteomes" id="UP000195557">
    <property type="component" value="Unassembled WGS sequence"/>
</dbReference>
<reference evidence="1" key="1">
    <citation type="submission" date="2017-04" db="EMBL/GenBank/DDBJ databases">
        <title>Population genomics of picophytoplankton unveils novel chromosome hypervariability.</title>
        <authorList>
            <consortium name="DOE Joint Genome Institute"/>
            <person name="Blanc-Mathieu R."/>
            <person name="Krasovec M."/>
            <person name="Hebrard M."/>
            <person name="Yau S."/>
            <person name="Desgranges E."/>
            <person name="Martin J."/>
            <person name="Schackwitz W."/>
            <person name="Kuo A."/>
            <person name="Salin G."/>
            <person name="Donnadieu C."/>
            <person name="Desdevises Y."/>
            <person name="Sanchez-Ferandin S."/>
            <person name="Moreau H."/>
            <person name="Rivals E."/>
            <person name="Grigoriev I.V."/>
            <person name="Grimsley N."/>
            <person name="Eyre-Walker A."/>
            <person name="Piganeau G."/>
        </authorList>
    </citation>
    <scope>NUCLEOTIDE SEQUENCE [LARGE SCALE GENOMIC DNA]</scope>
    <source>
        <strain evidence="1">RCC 1115</strain>
    </source>
</reference>